<evidence type="ECO:0000313" key="3">
    <source>
        <dbReference type="EMBL" id="KAK0511832.1"/>
    </source>
</evidence>
<sequence length="591" mass="66412">MVKAPRSKGCRVCVNRRIKCDQRRPFCVRCEKSGRQCPGYEVVKFINDGPHLRNLYKGGRQESVRWVILSSIPSGHWTILLDALSQTIHNLESPHRNLHNRSDVSTVRLPKETDAGPDFERSALVAFMAPSAFQAQLLSSFIQTISSADPANIVLTSQCYSTWLSSIATSTSISTTLMWSLRALLLSHLGRQVHDENLIQNSRAMYGKALLHLNKSLQDPEEGFSTDTLSATALLSFYEILTCTKRDAWVQHAGGTARLMQIRGPDRHRTGRDSALFLSCRWSLLLQSHHTRGKCFLTEPAWRALSRRLAESSPRRSRLSDAIEEVFQTSIDLPEFMFNAVDYIEGSEADPTKLQELIHQTHLYRNKYKSLQSRVGEALEEAGLELTKTASSQNDKMFPVVYQYPSIMVGSSYCGYWASMCMLNVILIGLEAQLQPVIASPTSASVVALDIDVGGPGQKSYLMRTIESLPDRTSPAGLWALPPADEESKSPLITAASPMDYPTMSVEDTLKRRNMYVEENIHYARETCRSVESLHTAAFLGPMFLIFALRAAIRTLRSREEKVWIMEKLEVISKSFSIAKEEVEVYREHSG</sequence>
<dbReference type="Pfam" id="PF11951">
    <property type="entry name" value="Fungal_trans_2"/>
    <property type="match status" value="1"/>
</dbReference>
<evidence type="ECO:0000256" key="1">
    <source>
        <dbReference type="ARBA" id="ARBA00023242"/>
    </source>
</evidence>
<dbReference type="GO" id="GO:0008270">
    <property type="term" value="F:zinc ion binding"/>
    <property type="evidence" value="ECO:0007669"/>
    <property type="project" value="InterPro"/>
</dbReference>
<dbReference type="PROSITE" id="PS50048">
    <property type="entry name" value="ZN2_CY6_FUNGAL_2"/>
    <property type="match status" value="1"/>
</dbReference>
<organism evidence="3 4">
    <name type="scientific">Cladonia borealis</name>
    <dbReference type="NCBI Taxonomy" id="184061"/>
    <lineage>
        <taxon>Eukaryota</taxon>
        <taxon>Fungi</taxon>
        <taxon>Dikarya</taxon>
        <taxon>Ascomycota</taxon>
        <taxon>Pezizomycotina</taxon>
        <taxon>Lecanoromycetes</taxon>
        <taxon>OSLEUM clade</taxon>
        <taxon>Lecanoromycetidae</taxon>
        <taxon>Lecanorales</taxon>
        <taxon>Lecanorineae</taxon>
        <taxon>Cladoniaceae</taxon>
        <taxon>Cladonia</taxon>
    </lineage>
</organism>
<dbReference type="SUPFAM" id="SSF57701">
    <property type="entry name" value="Zn2/Cys6 DNA-binding domain"/>
    <property type="match status" value="1"/>
</dbReference>
<protein>
    <recommendedName>
        <fullName evidence="2">Zn(2)-C6 fungal-type domain-containing protein</fullName>
    </recommendedName>
</protein>
<dbReference type="EMBL" id="JAFEKC020000012">
    <property type="protein sequence ID" value="KAK0511832.1"/>
    <property type="molecule type" value="Genomic_DNA"/>
</dbReference>
<name>A0AA39QYY3_9LECA</name>
<evidence type="ECO:0000259" key="2">
    <source>
        <dbReference type="PROSITE" id="PS50048"/>
    </source>
</evidence>
<proteinExistence type="predicted"/>
<dbReference type="SMART" id="SM00066">
    <property type="entry name" value="GAL4"/>
    <property type="match status" value="1"/>
</dbReference>
<dbReference type="CDD" id="cd00067">
    <property type="entry name" value="GAL4"/>
    <property type="match status" value="1"/>
</dbReference>
<dbReference type="GO" id="GO:0000981">
    <property type="term" value="F:DNA-binding transcription factor activity, RNA polymerase II-specific"/>
    <property type="evidence" value="ECO:0007669"/>
    <property type="project" value="InterPro"/>
</dbReference>
<dbReference type="InterPro" id="IPR001138">
    <property type="entry name" value="Zn2Cys6_DnaBD"/>
</dbReference>
<dbReference type="Gene3D" id="4.10.240.10">
    <property type="entry name" value="Zn(2)-C6 fungal-type DNA-binding domain"/>
    <property type="match status" value="1"/>
</dbReference>
<dbReference type="InterPro" id="IPR053178">
    <property type="entry name" value="Osmoadaptation_assoc"/>
</dbReference>
<feature type="domain" description="Zn(2)-C6 fungal-type" evidence="2">
    <location>
        <begin position="9"/>
        <end position="37"/>
    </location>
</feature>
<evidence type="ECO:0000313" key="4">
    <source>
        <dbReference type="Proteomes" id="UP001166286"/>
    </source>
</evidence>
<comment type="caution">
    <text evidence="3">The sequence shown here is derived from an EMBL/GenBank/DDBJ whole genome shotgun (WGS) entry which is preliminary data.</text>
</comment>
<gene>
    <name evidence="3" type="ORF">JMJ35_005682</name>
</gene>
<dbReference type="InterPro" id="IPR036864">
    <property type="entry name" value="Zn2-C6_fun-type_DNA-bd_sf"/>
</dbReference>
<dbReference type="AlphaFoldDB" id="A0AA39QYY3"/>
<keyword evidence="1" id="KW-0539">Nucleus</keyword>
<dbReference type="PANTHER" id="PTHR38111">
    <property type="entry name" value="ZN(2)-C6 FUNGAL-TYPE DOMAIN-CONTAINING PROTEIN-RELATED"/>
    <property type="match status" value="1"/>
</dbReference>
<keyword evidence="4" id="KW-1185">Reference proteome</keyword>
<dbReference type="InterPro" id="IPR021858">
    <property type="entry name" value="Fun_TF"/>
</dbReference>
<dbReference type="Proteomes" id="UP001166286">
    <property type="component" value="Unassembled WGS sequence"/>
</dbReference>
<dbReference type="Pfam" id="PF00172">
    <property type="entry name" value="Zn_clus"/>
    <property type="match status" value="1"/>
</dbReference>
<reference evidence="3" key="1">
    <citation type="submission" date="2023-03" db="EMBL/GenBank/DDBJ databases">
        <title>Complete genome of Cladonia borealis.</title>
        <authorList>
            <person name="Park H."/>
        </authorList>
    </citation>
    <scope>NUCLEOTIDE SEQUENCE</scope>
    <source>
        <strain evidence="3">ANT050790</strain>
    </source>
</reference>
<accession>A0AA39QYY3</accession>